<dbReference type="InterPro" id="IPR011990">
    <property type="entry name" value="TPR-like_helical_dom_sf"/>
</dbReference>
<accession>A2EW03</accession>
<feature type="compositionally biased region" description="Acidic residues" evidence="1">
    <location>
        <begin position="1085"/>
        <end position="1114"/>
    </location>
</feature>
<reference evidence="2" key="2">
    <citation type="journal article" date="2007" name="Science">
        <title>Draft genome sequence of the sexually transmitted pathogen Trichomonas vaginalis.</title>
        <authorList>
            <person name="Carlton J.M."/>
            <person name="Hirt R.P."/>
            <person name="Silva J.C."/>
            <person name="Delcher A.L."/>
            <person name="Schatz M."/>
            <person name="Zhao Q."/>
            <person name="Wortman J.R."/>
            <person name="Bidwell S.L."/>
            <person name="Alsmark U.C.M."/>
            <person name="Besteiro S."/>
            <person name="Sicheritz-Ponten T."/>
            <person name="Noel C.J."/>
            <person name="Dacks J.B."/>
            <person name="Foster P.G."/>
            <person name="Simillion C."/>
            <person name="Van de Peer Y."/>
            <person name="Miranda-Saavedra D."/>
            <person name="Barton G.J."/>
            <person name="Westrop G.D."/>
            <person name="Mueller S."/>
            <person name="Dessi D."/>
            <person name="Fiori P.L."/>
            <person name="Ren Q."/>
            <person name="Paulsen I."/>
            <person name="Zhang H."/>
            <person name="Bastida-Corcuera F.D."/>
            <person name="Simoes-Barbosa A."/>
            <person name="Brown M.T."/>
            <person name="Hayes R.D."/>
            <person name="Mukherjee M."/>
            <person name="Okumura C.Y."/>
            <person name="Schneider R."/>
            <person name="Smith A.J."/>
            <person name="Vanacova S."/>
            <person name="Villalvazo M."/>
            <person name="Haas B.J."/>
            <person name="Pertea M."/>
            <person name="Feldblyum T.V."/>
            <person name="Utterback T.R."/>
            <person name="Shu C.L."/>
            <person name="Osoegawa K."/>
            <person name="de Jong P.J."/>
            <person name="Hrdy I."/>
            <person name="Horvathova L."/>
            <person name="Zubacova Z."/>
            <person name="Dolezal P."/>
            <person name="Malik S.B."/>
            <person name="Logsdon J.M. Jr."/>
            <person name="Henze K."/>
            <person name="Gupta A."/>
            <person name="Wang C.C."/>
            <person name="Dunne R.L."/>
            <person name="Upcroft J.A."/>
            <person name="Upcroft P."/>
            <person name="White O."/>
            <person name="Salzberg S.L."/>
            <person name="Tang P."/>
            <person name="Chiu C.-H."/>
            <person name="Lee Y.-S."/>
            <person name="Embley T.M."/>
            <person name="Coombs G.H."/>
            <person name="Mottram J.C."/>
            <person name="Tachezy J."/>
            <person name="Fraser-Liggett C.M."/>
            <person name="Johnson P.J."/>
        </authorList>
    </citation>
    <scope>NUCLEOTIDE SEQUENCE [LARGE SCALE GENOMIC DNA]</scope>
    <source>
        <strain evidence="2">G3</strain>
    </source>
</reference>
<dbReference type="AlphaFoldDB" id="A2EW03"/>
<dbReference type="Gene3D" id="1.25.40.10">
    <property type="entry name" value="Tetratricopeptide repeat domain"/>
    <property type="match status" value="1"/>
</dbReference>
<dbReference type="InParanoid" id="A2EW03"/>
<evidence type="ECO:0000256" key="1">
    <source>
        <dbReference type="SAM" id="MobiDB-lite"/>
    </source>
</evidence>
<feature type="compositionally biased region" description="Acidic residues" evidence="1">
    <location>
        <begin position="1054"/>
        <end position="1077"/>
    </location>
</feature>
<dbReference type="EMBL" id="DS113513">
    <property type="protein sequence ID" value="EAY03151.1"/>
    <property type="molecule type" value="Genomic_DNA"/>
</dbReference>
<keyword evidence="3" id="KW-1185">Reference proteome</keyword>
<dbReference type="KEGG" id="tva:4760994"/>
<dbReference type="VEuPathDB" id="TrichDB:TVAG_345250"/>
<protein>
    <recommendedName>
        <fullName evidence="4">TPR Domain containing protein</fullName>
    </recommendedName>
</protein>
<dbReference type="VEuPathDB" id="TrichDB:TVAGG3_0120450"/>
<name>A2EW03_TRIV3</name>
<evidence type="ECO:0000313" key="2">
    <source>
        <dbReference type="EMBL" id="EAY03151.1"/>
    </source>
</evidence>
<gene>
    <name evidence="2" type="ORF">TVAG_345250</name>
</gene>
<dbReference type="RefSeq" id="XP_001315374.1">
    <property type="nucleotide sequence ID" value="XM_001315339.1"/>
</dbReference>
<dbReference type="SMR" id="A2EW03"/>
<proteinExistence type="predicted"/>
<evidence type="ECO:0008006" key="4">
    <source>
        <dbReference type="Google" id="ProtNLM"/>
    </source>
</evidence>
<evidence type="ECO:0000313" key="3">
    <source>
        <dbReference type="Proteomes" id="UP000001542"/>
    </source>
</evidence>
<feature type="region of interest" description="Disordered" evidence="1">
    <location>
        <begin position="1050"/>
        <end position="1114"/>
    </location>
</feature>
<sequence length="1114" mass="129185">MNVRGINDEGDEAELQISEQSESFLAISKKFQQAVTLSPSEETEALLASIITDITKKSSSEYEKMLIFQCNREISRSKIQRGKFQEAISYLMESLKFDQSRTNLWADLAKCAQKTQNDQLYRAAIAKVQKLRPQLKYNLANPTVPDLIPCISSPQFISFQLNVTCWRYYLEALKMGHITEPNAILILQFKDEVNYVQKEPKYAFPENIKQSYFQEPQGKNVFAIGRFTILDFIARLGADPISSNTWVFNCSVSSVLALTLNKLAELRYNEPVPGDAAVEMIDLALEYVFDLLTPNAKLFYAELAAEYQIGSAPRFISGIIEPFFHLPNAFLRICYIKLEIAISQNRHYYELERLMKAFTKHMKEPVNLGHISLRMDNKLVNEKNEQIYILQAIDDPSTTKTVEMACRYFSPHQLLTFLSLKNVVKLFLQFDDEMVKGVLINFLRMLPAHIRKSSGDVQILDPLFHRFTYAMNDECVQQLWKIFITLNEVQCPKPTLFNCAIAYAYASVLYRNRTKHLSKMHNLLGSACHRENGRFLELLIDALINDPNHNEIDLTKAFGCYFSNVAISTYYHDSKLLLRCSPLMQPFYEHLKNLEDKGNTNPNNFFNPYLLLWMHYIKERDENKTDCCLKNIDGWRVYKVVKRNENKILKTIKLPKHMTTSSLLEDMLRNDPSNSPESRLALQKIIIKGYMIQKQQEAHSRIIANIPPEEMSINDDTSKLEEVLRQISQEENPTHYQKLIHAIVSSFVYHDKMPALNELFEIEAFVDQPKKEAKRIYWILRLMEENGMIRDDRMMQLLQYSLQFVNTYASTNKIPAESSILLLVQISKISGDIGILRKAIEVFCQSKITLPHPYVELAKRVEPLEAFKLLQKMIRNRVLNINNYVHFEYKVPFLMCHPHDIEDIKREIVNLFIDNAAKSGNYASFFILVHPSGRTDRKLSKVFRESRYAFGVDRAYIFVRYFTALIKDYESTSEHKKDQNERSLDALMKSEHILNLKLSDGNYIVPVGLRNEIKELQTGFLKTMWKSILNQEIPDGATINDFFRQVYQTQDSVEKEEEDDGEFVDDNDEEEDDDDEAYSAATATENDEEDTLEDDKEEEEEEDAEANDDGEEEE</sequence>
<dbReference type="GO" id="GO:0005730">
    <property type="term" value="C:nucleolus"/>
    <property type="evidence" value="ECO:0000318"/>
    <property type="project" value="GO_Central"/>
</dbReference>
<dbReference type="OrthoDB" id="10265766at2759"/>
<organism evidence="2 3">
    <name type="scientific">Trichomonas vaginalis (strain ATCC PRA-98 / G3)</name>
    <dbReference type="NCBI Taxonomy" id="412133"/>
    <lineage>
        <taxon>Eukaryota</taxon>
        <taxon>Metamonada</taxon>
        <taxon>Parabasalia</taxon>
        <taxon>Trichomonadida</taxon>
        <taxon>Trichomonadidae</taxon>
        <taxon>Trichomonas</taxon>
    </lineage>
</organism>
<dbReference type="Proteomes" id="UP000001542">
    <property type="component" value="Unassembled WGS sequence"/>
</dbReference>
<reference evidence="2" key="1">
    <citation type="submission" date="2006-10" db="EMBL/GenBank/DDBJ databases">
        <authorList>
            <person name="Amadeo P."/>
            <person name="Zhao Q."/>
            <person name="Wortman J."/>
            <person name="Fraser-Liggett C."/>
            <person name="Carlton J."/>
        </authorList>
    </citation>
    <scope>NUCLEOTIDE SEQUENCE</scope>
    <source>
        <strain evidence="2">G3</strain>
    </source>
</reference>